<gene>
    <name evidence="3" type="ORF">H5410_021488</name>
</gene>
<reference evidence="3 4" key="1">
    <citation type="submission" date="2020-09" db="EMBL/GenBank/DDBJ databases">
        <title>De no assembly of potato wild relative species, Solanum commersonii.</title>
        <authorList>
            <person name="Cho K."/>
        </authorList>
    </citation>
    <scope>NUCLEOTIDE SEQUENCE [LARGE SCALE GENOMIC DNA]</scope>
    <source>
        <strain evidence="3">LZ3.2</strain>
        <tissue evidence="3">Leaf</tissue>
    </source>
</reference>
<evidence type="ECO:0000313" key="3">
    <source>
        <dbReference type="EMBL" id="KAG5610207.1"/>
    </source>
</evidence>
<feature type="region of interest" description="Disordered" evidence="1">
    <location>
        <begin position="272"/>
        <end position="412"/>
    </location>
</feature>
<accession>A0A9J5ZE45</accession>
<feature type="compositionally biased region" description="Basic and acidic residues" evidence="1">
    <location>
        <begin position="360"/>
        <end position="386"/>
    </location>
</feature>
<dbReference type="Pfam" id="PF14111">
    <property type="entry name" value="DUF4283"/>
    <property type="match status" value="1"/>
</dbReference>
<dbReference type="OrthoDB" id="1751950at2759"/>
<keyword evidence="4" id="KW-1185">Reference proteome</keyword>
<evidence type="ECO:0000256" key="1">
    <source>
        <dbReference type="SAM" id="MobiDB-lite"/>
    </source>
</evidence>
<sequence length="439" mass="50475">MAMATSSPGQPPTGVYLHPEQTKPKYAATLKPVQTVTKTIPMNPIAYLHGEPRIIWEEEEVEQMIIQENLEYAIVGKFSYGWPDIQDLRKIIPKQCELKGECNIGLLSNIHVLMRASCMEDYVNMLSKPVFYLMHKEWSYPMRTLKWDPMFDPLEETSTAIAWISFPSLPPIFFVKEEVFSLAAAVGKPLQVDLATKIQTRPSRARVKVEVDLLSEFPKRINVGLRRQSGKICEKWIKIKYDYVPKYCQSCKIQGHNEQQCYIIQPELYPKEGGESGGKKNKKEELHDGDADQKKKSVEHNNNKDQEQFKAQRQKNGVGWRREVKGKGEQEKNVVSTRNKFEALAEKDEASDIQEIQPTVDKRGNNENEDDARSNNKVIDEVENKQVDQNSGGRDPYEHDEALQRGDNSIPDLQELIVEEMIQRKDTKEDKDIGENIQR</sequence>
<feature type="compositionally biased region" description="Basic and acidic residues" evidence="1">
    <location>
        <begin position="339"/>
        <end position="350"/>
    </location>
</feature>
<proteinExistence type="predicted"/>
<dbReference type="PANTHER" id="PTHR31286">
    <property type="entry name" value="GLYCINE-RICH CELL WALL STRUCTURAL PROTEIN 1.8-LIKE"/>
    <property type="match status" value="1"/>
</dbReference>
<dbReference type="PANTHER" id="PTHR31286:SF179">
    <property type="entry name" value="RNASE H TYPE-1 DOMAIN-CONTAINING PROTEIN"/>
    <property type="match status" value="1"/>
</dbReference>
<dbReference type="InterPro" id="IPR025558">
    <property type="entry name" value="DUF4283"/>
</dbReference>
<dbReference type="EMBL" id="JACXVP010000004">
    <property type="protein sequence ID" value="KAG5610207.1"/>
    <property type="molecule type" value="Genomic_DNA"/>
</dbReference>
<feature type="domain" description="DUF4283" evidence="2">
    <location>
        <begin position="67"/>
        <end position="154"/>
    </location>
</feature>
<dbReference type="InterPro" id="IPR040256">
    <property type="entry name" value="At4g02000-like"/>
</dbReference>
<protein>
    <recommendedName>
        <fullName evidence="2">DUF4283 domain-containing protein</fullName>
    </recommendedName>
</protein>
<organism evidence="3 4">
    <name type="scientific">Solanum commersonii</name>
    <name type="common">Commerson's wild potato</name>
    <name type="synonym">Commerson's nightshade</name>
    <dbReference type="NCBI Taxonomy" id="4109"/>
    <lineage>
        <taxon>Eukaryota</taxon>
        <taxon>Viridiplantae</taxon>
        <taxon>Streptophyta</taxon>
        <taxon>Embryophyta</taxon>
        <taxon>Tracheophyta</taxon>
        <taxon>Spermatophyta</taxon>
        <taxon>Magnoliopsida</taxon>
        <taxon>eudicotyledons</taxon>
        <taxon>Gunneridae</taxon>
        <taxon>Pentapetalae</taxon>
        <taxon>asterids</taxon>
        <taxon>lamiids</taxon>
        <taxon>Solanales</taxon>
        <taxon>Solanaceae</taxon>
        <taxon>Solanoideae</taxon>
        <taxon>Solaneae</taxon>
        <taxon>Solanum</taxon>
    </lineage>
</organism>
<name>A0A9J5ZE45_SOLCO</name>
<evidence type="ECO:0000259" key="2">
    <source>
        <dbReference type="Pfam" id="PF14111"/>
    </source>
</evidence>
<dbReference type="AlphaFoldDB" id="A0A9J5ZE45"/>
<feature type="compositionally biased region" description="Basic and acidic residues" evidence="1">
    <location>
        <begin position="272"/>
        <end position="310"/>
    </location>
</feature>
<comment type="caution">
    <text evidence="3">The sequence shown here is derived from an EMBL/GenBank/DDBJ whole genome shotgun (WGS) entry which is preliminary data.</text>
</comment>
<evidence type="ECO:0000313" key="4">
    <source>
        <dbReference type="Proteomes" id="UP000824120"/>
    </source>
</evidence>
<dbReference type="Proteomes" id="UP000824120">
    <property type="component" value="Chromosome 4"/>
</dbReference>
<feature type="compositionally biased region" description="Basic and acidic residues" evidence="1">
    <location>
        <begin position="395"/>
        <end position="404"/>
    </location>
</feature>
<feature type="compositionally biased region" description="Basic and acidic residues" evidence="1">
    <location>
        <begin position="320"/>
        <end position="332"/>
    </location>
</feature>